<evidence type="ECO:0000313" key="3">
    <source>
        <dbReference type="Proteomes" id="UP000005463"/>
    </source>
</evidence>
<dbReference type="EMBL" id="ABLC01000006">
    <property type="protein sequence ID" value="EDT05878.1"/>
    <property type="molecule type" value="Genomic_DNA"/>
</dbReference>
<keyword evidence="1" id="KW-1133">Transmembrane helix</keyword>
<gene>
    <name evidence="2" type="ORF">BamIOP4010DRAFT_0615</name>
</gene>
<feature type="transmembrane region" description="Helical" evidence="1">
    <location>
        <begin position="73"/>
        <end position="90"/>
    </location>
</feature>
<dbReference type="Proteomes" id="UP000005463">
    <property type="component" value="Unassembled WGS sequence"/>
</dbReference>
<accession>B1F9A6</accession>
<reference evidence="2 3" key="1">
    <citation type="submission" date="2008-03" db="EMBL/GenBank/DDBJ databases">
        <title>Sequencing of the draft genome and assembly of Burkholderia ambifaria IOP40-10.</title>
        <authorList>
            <consortium name="US DOE Joint Genome Institute (JGI-PGF)"/>
            <person name="Copeland A."/>
            <person name="Lucas S."/>
            <person name="Lapidus A."/>
            <person name="Glavina del Rio T."/>
            <person name="Dalin E."/>
            <person name="Tice H."/>
            <person name="Bruce D."/>
            <person name="Goodwin L."/>
            <person name="Pitluck S."/>
            <person name="Larimer F."/>
            <person name="Land M.L."/>
            <person name="Hauser L."/>
            <person name="Tiedje J."/>
            <person name="Richardson P."/>
        </authorList>
    </citation>
    <scope>NUCLEOTIDE SEQUENCE [LARGE SCALE GENOMIC DNA]</scope>
    <source>
        <strain evidence="2 3">IOP40-10</strain>
    </source>
</reference>
<keyword evidence="1" id="KW-0472">Membrane</keyword>
<protein>
    <recommendedName>
        <fullName evidence="4">Transmembrane protein</fullName>
    </recommendedName>
</protein>
<proteinExistence type="predicted"/>
<comment type="caution">
    <text evidence="2">The sequence shown here is derived from an EMBL/GenBank/DDBJ whole genome shotgun (WGS) entry which is preliminary data.</text>
</comment>
<evidence type="ECO:0008006" key="4">
    <source>
        <dbReference type="Google" id="ProtNLM"/>
    </source>
</evidence>
<dbReference type="PATRIC" id="fig|396596.7.peg.7397"/>
<sequence length="157" mass="18122">MKRDQLEMLELQRASAIGPATGEQLQQWASEHDRVWDRKVRNRRILVAICLISLVGLTVASAWPWPWKNWTGLLRPIFFGLVATALWRAYRSPANERPFNPYLPIDLTPADLQDRNADFPVALAYLDAIRHQRRSIVPHDLDVLAMVRQQQQFNQGA</sequence>
<name>B1F9A6_9BURK</name>
<dbReference type="AlphaFoldDB" id="B1F9A6"/>
<organism evidence="2 3">
    <name type="scientific">Burkholderia ambifaria IOP40-10</name>
    <dbReference type="NCBI Taxonomy" id="396596"/>
    <lineage>
        <taxon>Bacteria</taxon>
        <taxon>Pseudomonadati</taxon>
        <taxon>Pseudomonadota</taxon>
        <taxon>Betaproteobacteria</taxon>
        <taxon>Burkholderiales</taxon>
        <taxon>Burkholderiaceae</taxon>
        <taxon>Burkholderia</taxon>
        <taxon>Burkholderia cepacia complex</taxon>
    </lineage>
</organism>
<dbReference type="RefSeq" id="WP_006749832.1">
    <property type="nucleotide sequence ID" value="NZ_ABLC01000006.1"/>
</dbReference>
<evidence type="ECO:0000313" key="2">
    <source>
        <dbReference type="EMBL" id="EDT05878.1"/>
    </source>
</evidence>
<evidence type="ECO:0000256" key="1">
    <source>
        <dbReference type="SAM" id="Phobius"/>
    </source>
</evidence>
<feature type="transmembrane region" description="Helical" evidence="1">
    <location>
        <begin position="45"/>
        <end position="67"/>
    </location>
</feature>
<keyword evidence="1" id="KW-0812">Transmembrane</keyword>